<comment type="caution">
    <text evidence="3">The sequence shown here is derived from an EMBL/GenBank/DDBJ whole genome shotgun (WGS) entry which is preliminary data.</text>
</comment>
<dbReference type="AlphaFoldDB" id="A0A542U7S5"/>
<evidence type="ECO:0000259" key="2">
    <source>
        <dbReference type="PROSITE" id="PS51695"/>
    </source>
</evidence>
<dbReference type="Gene3D" id="3.40.50.200">
    <property type="entry name" value="Peptidase S8/S53 domain"/>
    <property type="match status" value="1"/>
</dbReference>
<dbReference type="EMBL" id="VFNX01000001">
    <property type="protein sequence ID" value="TQK95150.1"/>
    <property type="molecule type" value="Genomic_DNA"/>
</dbReference>
<feature type="domain" description="Peptidase S53" evidence="2">
    <location>
        <begin position="107"/>
        <end position="446"/>
    </location>
</feature>
<dbReference type="GO" id="GO:0006508">
    <property type="term" value="P:proteolysis"/>
    <property type="evidence" value="ECO:0007669"/>
    <property type="project" value="InterPro"/>
</dbReference>
<feature type="region of interest" description="Disordered" evidence="1">
    <location>
        <begin position="1"/>
        <end position="23"/>
    </location>
</feature>
<dbReference type="InterPro" id="IPR050819">
    <property type="entry name" value="Tripeptidyl-peptidase_I"/>
</dbReference>
<dbReference type="GO" id="GO:0008240">
    <property type="term" value="F:tripeptidyl-peptidase activity"/>
    <property type="evidence" value="ECO:0007669"/>
    <property type="project" value="TreeGrafter"/>
</dbReference>
<evidence type="ECO:0000313" key="4">
    <source>
        <dbReference type="Proteomes" id="UP000318103"/>
    </source>
</evidence>
<gene>
    <name evidence="3" type="ORF">FB563_0017</name>
</gene>
<keyword evidence="4" id="KW-1185">Reference proteome</keyword>
<evidence type="ECO:0000256" key="1">
    <source>
        <dbReference type="SAM" id="MobiDB-lite"/>
    </source>
</evidence>
<dbReference type="InterPro" id="IPR036852">
    <property type="entry name" value="Peptidase_S8/S53_dom_sf"/>
</dbReference>
<organism evidence="3 4">
    <name type="scientific">Streptomyces puniciscabiei</name>
    <dbReference type="NCBI Taxonomy" id="164348"/>
    <lineage>
        <taxon>Bacteria</taxon>
        <taxon>Bacillati</taxon>
        <taxon>Actinomycetota</taxon>
        <taxon>Actinomycetes</taxon>
        <taxon>Kitasatosporales</taxon>
        <taxon>Streptomycetaceae</taxon>
        <taxon>Streptomyces</taxon>
    </lineage>
</organism>
<sequence length="446" mass="44853">MHHSEIPPGSLVIHRRKPRGGTRRTAAAVTAMLTLTVTALTVGLATGAQAAGLSSAPRATASAGTTDFGCAHPSHAGQARCFGALKAHRTPSGRMSPFTTGSPTTAGYVPSDLRSAYKLAGTSGSGRTVAIVDAMDDPNAEADLAAYRKAYGLPSCTTANGCFHKVNQSGHASPLPAGDHGWAEEISLDLDMVSAACPGCHILLVEAKSANVPDLMAAEDTAATTPGVVSVSNSWGGAEDNTVTSFDSHFHHPGVAITASSGDSGYGVSWPASSPYVTAVGGTSLSRASNARGWSETAWSGAGSGCSAYEAKPSWQHDSRCAKRTVADVAAVADPNTGVAVYDTYNSCGGGMLCDTELQLGLAQGADGWVEVGGTSVSSPLIASVYALAGNTSRVVNGSYPYSHTSALNDVTSGSNGSCGGSYLCTAAPGYDGPTGLGTPNGTGAF</sequence>
<protein>
    <recommendedName>
        <fullName evidence="2">Peptidase S53 domain-containing protein</fullName>
    </recommendedName>
</protein>
<dbReference type="CDD" id="cd04056">
    <property type="entry name" value="Peptidases_S53"/>
    <property type="match status" value="1"/>
</dbReference>
<feature type="compositionally biased region" description="Basic residues" evidence="1">
    <location>
        <begin position="13"/>
        <end position="22"/>
    </location>
</feature>
<dbReference type="STRING" id="164348.BFF78_37475"/>
<evidence type="ECO:0000313" key="3">
    <source>
        <dbReference type="EMBL" id="TQK95150.1"/>
    </source>
</evidence>
<dbReference type="Proteomes" id="UP000318103">
    <property type="component" value="Unassembled WGS sequence"/>
</dbReference>
<reference evidence="3 4" key="1">
    <citation type="submission" date="2019-06" db="EMBL/GenBank/DDBJ databases">
        <title>Sequencing the genomes of 1000 actinobacteria strains.</title>
        <authorList>
            <person name="Klenk H.-P."/>
        </authorList>
    </citation>
    <scope>NUCLEOTIDE SEQUENCE [LARGE SCALE GENOMIC DNA]</scope>
    <source>
        <strain evidence="3 4">DSM 41929</strain>
    </source>
</reference>
<name>A0A542U7S5_9ACTN</name>
<dbReference type="SUPFAM" id="SSF52743">
    <property type="entry name" value="Subtilisin-like"/>
    <property type="match status" value="1"/>
</dbReference>
<dbReference type="GO" id="GO:0004252">
    <property type="term" value="F:serine-type endopeptidase activity"/>
    <property type="evidence" value="ECO:0007669"/>
    <property type="project" value="InterPro"/>
</dbReference>
<dbReference type="PROSITE" id="PS51695">
    <property type="entry name" value="SEDOLISIN"/>
    <property type="match status" value="1"/>
</dbReference>
<dbReference type="PANTHER" id="PTHR14218:SF15">
    <property type="entry name" value="TRIPEPTIDYL-PEPTIDASE 1"/>
    <property type="match status" value="1"/>
</dbReference>
<proteinExistence type="predicted"/>
<accession>A0A542U7S5</accession>
<dbReference type="InterPro" id="IPR030400">
    <property type="entry name" value="Sedolisin_dom"/>
</dbReference>
<dbReference type="PANTHER" id="PTHR14218">
    <property type="entry name" value="PROTEASE S8 TRIPEPTIDYL PEPTIDASE I CLN2"/>
    <property type="match status" value="1"/>
</dbReference>